<dbReference type="AlphaFoldDB" id="A0A2G8RJZ4"/>
<dbReference type="EMBL" id="AWWI01000026">
    <property type="protein sequence ID" value="PIL21721.1"/>
    <property type="molecule type" value="Genomic_DNA"/>
</dbReference>
<protein>
    <submittedName>
        <fullName evidence="1">Uncharacterized protein</fullName>
    </submittedName>
</protein>
<dbReference type="Proteomes" id="UP000231259">
    <property type="component" value="Unassembled WGS sequence"/>
</dbReference>
<evidence type="ECO:0000313" key="1">
    <source>
        <dbReference type="EMBL" id="PIL21721.1"/>
    </source>
</evidence>
<proteinExistence type="predicted"/>
<accession>A0A2G8RJZ4</accession>
<comment type="caution">
    <text evidence="1">The sequence shown here is derived from an EMBL/GenBank/DDBJ whole genome shotgun (WGS) entry which is preliminary data.</text>
</comment>
<organism evidence="1 2">
    <name type="scientific">Puniceibacterium antarcticum</name>
    <dbReference type="NCBI Taxonomy" id="1206336"/>
    <lineage>
        <taxon>Bacteria</taxon>
        <taxon>Pseudomonadati</taxon>
        <taxon>Pseudomonadota</taxon>
        <taxon>Alphaproteobacteria</taxon>
        <taxon>Rhodobacterales</taxon>
        <taxon>Paracoccaceae</taxon>
        <taxon>Puniceibacterium</taxon>
    </lineage>
</organism>
<name>A0A2G8RJZ4_9RHOB</name>
<reference evidence="1 2" key="1">
    <citation type="submission" date="2013-09" db="EMBL/GenBank/DDBJ databases">
        <title>Genome sequencing of Phaeobacter antarcticus sp. nov. SM1211.</title>
        <authorList>
            <person name="Zhang X.-Y."/>
            <person name="Liu C."/>
            <person name="Chen X.-L."/>
            <person name="Xie B.-B."/>
            <person name="Qin Q.-L."/>
            <person name="Rong J.-C."/>
            <person name="Zhang Y.-Z."/>
        </authorList>
    </citation>
    <scope>NUCLEOTIDE SEQUENCE [LARGE SCALE GENOMIC DNA]</scope>
    <source>
        <strain evidence="1 2">SM1211</strain>
    </source>
</reference>
<sequence>MFHRLGLDAATIVQVHQKATDAKGVLKLKPSDARAAG</sequence>
<gene>
    <name evidence="1" type="ORF">P775_02790</name>
</gene>
<evidence type="ECO:0000313" key="2">
    <source>
        <dbReference type="Proteomes" id="UP000231259"/>
    </source>
</evidence>
<keyword evidence="2" id="KW-1185">Reference proteome</keyword>